<dbReference type="InterPro" id="IPR011051">
    <property type="entry name" value="RmlC_Cupin_sf"/>
</dbReference>
<dbReference type="EMBL" id="VTFT01000001">
    <property type="protein sequence ID" value="TYT25527.1"/>
    <property type="molecule type" value="Genomic_DNA"/>
</dbReference>
<dbReference type="Proteomes" id="UP000324973">
    <property type="component" value="Unassembled WGS sequence"/>
</dbReference>
<evidence type="ECO:0000313" key="1">
    <source>
        <dbReference type="EMBL" id="TYT25527.1"/>
    </source>
</evidence>
<evidence type="ECO:0008006" key="3">
    <source>
        <dbReference type="Google" id="ProtNLM"/>
    </source>
</evidence>
<sequence>MRLTPFPFCATDWQALPATRFPGDRGWADVRIQSFADMCIRLIEFSAGYVSDHWSAKGHVAVCLDGELETELDGGRSIVLQPGMTSQLGDRSGRHRWTTAGGARVLVID</sequence>
<organism evidence="1 2">
    <name type="scientific">Luteimonas viscosa</name>
    <dbReference type="NCBI Taxonomy" id="1132694"/>
    <lineage>
        <taxon>Bacteria</taxon>
        <taxon>Pseudomonadati</taxon>
        <taxon>Pseudomonadota</taxon>
        <taxon>Gammaproteobacteria</taxon>
        <taxon>Lysobacterales</taxon>
        <taxon>Lysobacteraceae</taxon>
        <taxon>Luteimonas</taxon>
    </lineage>
</organism>
<protein>
    <recommendedName>
        <fullName evidence="3">Cupin domain-containing protein</fullName>
    </recommendedName>
</protein>
<evidence type="ECO:0000313" key="2">
    <source>
        <dbReference type="Proteomes" id="UP000324973"/>
    </source>
</evidence>
<accession>A0A5D4XLH2</accession>
<dbReference type="RefSeq" id="WP_149102078.1">
    <property type="nucleotide sequence ID" value="NZ_VTFT01000001.1"/>
</dbReference>
<dbReference type="SUPFAM" id="SSF51182">
    <property type="entry name" value="RmlC-like cupins"/>
    <property type="match status" value="1"/>
</dbReference>
<dbReference type="OrthoDB" id="9794443at2"/>
<dbReference type="AlphaFoldDB" id="A0A5D4XLH2"/>
<gene>
    <name evidence="1" type="ORF">FZO89_04205</name>
</gene>
<proteinExistence type="predicted"/>
<reference evidence="1 2" key="1">
    <citation type="submission" date="2019-08" db="EMBL/GenBank/DDBJ databases">
        <title>Luteimonas viscosus sp. nov., isolated from soil of a sunflower field.</title>
        <authorList>
            <person name="Jianli Z."/>
            <person name="Ying Z."/>
        </authorList>
    </citation>
    <scope>NUCLEOTIDE SEQUENCE [LARGE SCALE GENOMIC DNA]</scope>
    <source>
        <strain evidence="1 2">XBU10</strain>
    </source>
</reference>
<dbReference type="NCBIfam" id="NF038084">
    <property type="entry name" value="DHCW_cupin"/>
    <property type="match status" value="1"/>
</dbReference>
<keyword evidence="2" id="KW-1185">Reference proteome</keyword>
<comment type="caution">
    <text evidence="1">The sequence shown here is derived from an EMBL/GenBank/DDBJ whole genome shotgun (WGS) entry which is preliminary data.</text>
</comment>
<dbReference type="InterPro" id="IPR047713">
    <property type="entry name" value="DHCW_cupin"/>
</dbReference>
<name>A0A5D4XLH2_9GAMM</name>